<dbReference type="EMBL" id="CDMN01000031">
    <property type="protein sequence ID" value="CRF44183.1"/>
    <property type="molecule type" value="Genomic_DNA"/>
</dbReference>
<dbReference type="Proteomes" id="UP000038622">
    <property type="component" value="Unassembled WGS sequence"/>
</dbReference>
<dbReference type="EMBL" id="CDML01000020">
    <property type="protein sequence ID" value="CRF40947.1"/>
    <property type="molecule type" value="Genomic_DNA"/>
</dbReference>
<dbReference type="AlphaFoldDB" id="A0A0K2X8W2"/>
<sequence>MLHQTQRHSTQNDTLPANIQQPCIAFSLCIQQTCILCTKNDNINV</sequence>
<dbReference type="EMBL" id="CDMH01000034">
    <property type="protein sequence ID" value="CRF42511.1"/>
    <property type="molecule type" value="Genomic_DNA"/>
</dbReference>
<dbReference type="Proteomes" id="UP000045175">
    <property type="component" value="Unassembled WGS sequence"/>
</dbReference>
<evidence type="ECO:0000313" key="6">
    <source>
        <dbReference type="Proteomes" id="UP000045175"/>
    </source>
</evidence>
<organism evidence="2 6">
    <name type="scientific">Helicobacter ailurogastricus</name>
    <dbReference type="NCBI Taxonomy" id="1578720"/>
    <lineage>
        <taxon>Bacteria</taxon>
        <taxon>Pseudomonadati</taxon>
        <taxon>Campylobacterota</taxon>
        <taxon>Epsilonproteobacteria</taxon>
        <taxon>Campylobacterales</taxon>
        <taxon>Helicobacteraceae</taxon>
        <taxon>Helicobacter</taxon>
    </lineage>
</organism>
<evidence type="ECO:0000313" key="3">
    <source>
        <dbReference type="EMBL" id="CRF44183.1"/>
    </source>
</evidence>
<reference evidence="4" key="2">
    <citation type="submission" date="2014-12" db="EMBL/GenBank/DDBJ databases">
        <authorList>
            <person name="Smet A."/>
        </authorList>
    </citation>
    <scope>NUCLEOTIDE SEQUENCE [LARGE SCALE GENOMIC DNA]</scope>
</reference>
<dbReference type="Proteomes" id="UP000041394">
    <property type="component" value="Unassembled WGS sequence"/>
</dbReference>
<gene>
    <name evidence="1" type="ORF">HAL011_07200</name>
    <name evidence="2" type="ORF">HAL013_06990</name>
    <name evidence="3" type="ORF">HAL09_07560</name>
</gene>
<reference evidence="2" key="1">
    <citation type="submission" date="2014-12" db="EMBL/GenBank/DDBJ databases">
        <title>Whole genome sequences of four Staphylococcus schleiferi canine isolates.</title>
        <authorList>
            <person name="Misic A.M."/>
            <person name="Cain C."/>
            <person name="Morris D.O."/>
            <person name="Rankin S."/>
            <person name="Beiting D."/>
        </authorList>
    </citation>
    <scope>NUCLEOTIDE SEQUENCE</scope>
    <source>
        <strain evidence="1">ASB11</strain>
        <strain evidence="2">ASB13</strain>
        <strain evidence="3">ASB9</strain>
    </source>
</reference>
<evidence type="ECO:0000313" key="1">
    <source>
        <dbReference type="EMBL" id="CRF40947.1"/>
    </source>
</evidence>
<name>A0A0K2X8W2_9HELI</name>
<evidence type="ECO:0000313" key="5">
    <source>
        <dbReference type="Proteomes" id="UP000041394"/>
    </source>
</evidence>
<evidence type="ECO:0000313" key="4">
    <source>
        <dbReference type="Proteomes" id="UP000038622"/>
    </source>
</evidence>
<keyword evidence="4" id="KW-1185">Reference proteome</keyword>
<dbReference type="STRING" id="1578720.HAL011_07200"/>
<reference evidence="5 6" key="3">
    <citation type="submission" date="2014-12" db="EMBL/GenBank/DDBJ databases">
        <authorList>
            <person name="Jaenicke S."/>
        </authorList>
    </citation>
    <scope>NUCLEOTIDE SEQUENCE [LARGE SCALE GENOMIC DNA]</scope>
</reference>
<evidence type="ECO:0000313" key="2">
    <source>
        <dbReference type="EMBL" id="CRF42511.1"/>
    </source>
</evidence>
<protein>
    <submittedName>
        <fullName evidence="2">Uncharacterized protein</fullName>
    </submittedName>
</protein>
<accession>A0A0K2X8W2</accession>
<proteinExistence type="predicted"/>